<dbReference type="InterPro" id="IPR014914">
    <property type="entry name" value="RES_dom"/>
</dbReference>
<gene>
    <name evidence="2" type="ORF">GCM10022278_33650</name>
</gene>
<name>A0ABP7PZ62_9GAMM</name>
<reference evidence="3" key="1">
    <citation type="journal article" date="2019" name="Int. J. Syst. Evol. Microbiol.">
        <title>The Global Catalogue of Microorganisms (GCM) 10K type strain sequencing project: providing services to taxonomists for standard genome sequencing and annotation.</title>
        <authorList>
            <consortium name="The Broad Institute Genomics Platform"/>
            <consortium name="The Broad Institute Genome Sequencing Center for Infectious Disease"/>
            <person name="Wu L."/>
            <person name="Ma J."/>
        </authorList>
    </citation>
    <scope>NUCLEOTIDE SEQUENCE [LARGE SCALE GENOMIC DNA]</scope>
    <source>
        <strain evidence="3">JCM 17555</strain>
    </source>
</reference>
<feature type="domain" description="RES" evidence="1">
    <location>
        <begin position="14"/>
        <end position="145"/>
    </location>
</feature>
<dbReference type="RefSeq" id="WP_344808556.1">
    <property type="nucleotide sequence ID" value="NZ_BAABBO010000018.1"/>
</dbReference>
<protein>
    <submittedName>
        <fullName evidence="2">RES family NAD+ phosphorylase</fullName>
    </submittedName>
</protein>
<comment type="caution">
    <text evidence="2">The sequence shown here is derived from an EMBL/GenBank/DDBJ whole genome shotgun (WGS) entry which is preliminary data.</text>
</comment>
<dbReference type="Pfam" id="PF08808">
    <property type="entry name" value="RES"/>
    <property type="match status" value="1"/>
</dbReference>
<organism evidence="2 3">
    <name type="scientific">Allohahella marinimesophila</name>
    <dbReference type="NCBI Taxonomy" id="1054972"/>
    <lineage>
        <taxon>Bacteria</taxon>
        <taxon>Pseudomonadati</taxon>
        <taxon>Pseudomonadota</taxon>
        <taxon>Gammaproteobacteria</taxon>
        <taxon>Oceanospirillales</taxon>
        <taxon>Hahellaceae</taxon>
        <taxon>Allohahella</taxon>
    </lineage>
</organism>
<evidence type="ECO:0000313" key="2">
    <source>
        <dbReference type="EMBL" id="GAA3973827.1"/>
    </source>
</evidence>
<dbReference type="SMART" id="SM00953">
    <property type="entry name" value="RES"/>
    <property type="match status" value="1"/>
</dbReference>
<evidence type="ECO:0000259" key="1">
    <source>
        <dbReference type="SMART" id="SM00953"/>
    </source>
</evidence>
<accession>A0ABP7PZ62</accession>
<sequence length="157" mass="17316">MELYRIAPERYLENYSGRGGSFESGGRWNSAGHPVMYMALAASVALLEIANYISSPRMIPPSFKLGTYTLDTSVVNVDELAHDKLPESWRAFPYPQTTQAIGDAWITAGHALVLILPSAASPSLHDRIALINALHPDIKHLSLISSSETLYNGRMFR</sequence>
<dbReference type="Proteomes" id="UP001501337">
    <property type="component" value="Unassembled WGS sequence"/>
</dbReference>
<proteinExistence type="predicted"/>
<keyword evidence="3" id="KW-1185">Reference proteome</keyword>
<dbReference type="EMBL" id="BAABBO010000018">
    <property type="protein sequence ID" value="GAA3973827.1"/>
    <property type="molecule type" value="Genomic_DNA"/>
</dbReference>
<evidence type="ECO:0000313" key="3">
    <source>
        <dbReference type="Proteomes" id="UP001501337"/>
    </source>
</evidence>